<keyword evidence="1" id="KW-1133">Transmembrane helix</keyword>
<feature type="transmembrane region" description="Helical" evidence="1">
    <location>
        <begin position="89"/>
        <end position="107"/>
    </location>
</feature>
<dbReference type="OrthoDB" id="1113808at2759"/>
<evidence type="ECO:0000313" key="2">
    <source>
        <dbReference type="EMBL" id="KAG7565307.1"/>
    </source>
</evidence>
<proteinExistence type="predicted"/>
<protein>
    <submittedName>
        <fullName evidence="2">Uncharacterized protein</fullName>
    </submittedName>
</protein>
<organism evidence="2 3">
    <name type="scientific">Arabidopsis suecica</name>
    <name type="common">Swedish thale-cress</name>
    <name type="synonym">Cardaminopsis suecica</name>
    <dbReference type="NCBI Taxonomy" id="45249"/>
    <lineage>
        <taxon>Eukaryota</taxon>
        <taxon>Viridiplantae</taxon>
        <taxon>Streptophyta</taxon>
        <taxon>Embryophyta</taxon>
        <taxon>Tracheophyta</taxon>
        <taxon>Spermatophyta</taxon>
        <taxon>Magnoliopsida</taxon>
        <taxon>eudicotyledons</taxon>
        <taxon>Gunneridae</taxon>
        <taxon>Pentapetalae</taxon>
        <taxon>rosids</taxon>
        <taxon>malvids</taxon>
        <taxon>Brassicales</taxon>
        <taxon>Brassicaceae</taxon>
        <taxon>Camelineae</taxon>
        <taxon>Arabidopsis</taxon>
    </lineage>
</organism>
<gene>
    <name evidence="2" type="ORF">ISN44_As10g020130</name>
</gene>
<dbReference type="Proteomes" id="UP000694251">
    <property type="component" value="Chromosome 10"/>
</dbReference>
<sequence>MESKGPSPIVPLVLVVLFGWFLCGSYLVSLLEDYVLPILQTGTFIVGIFLLLLLLLLHVFSSSWISPWLPSLLLLPSPASTTSTDSDSFGLGSFLLLSLFFISFWFFQSL</sequence>
<dbReference type="EMBL" id="JAEFBJ010000010">
    <property type="protein sequence ID" value="KAG7565307.1"/>
    <property type="molecule type" value="Genomic_DNA"/>
</dbReference>
<dbReference type="AlphaFoldDB" id="A0A8T2A0H8"/>
<keyword evidence="3" id="KW-1185">Reference proteome</keyword>
<keyword evidence="1" id="KW-0812">Transmembrane</keyword>
<evidence type="ECO:0000313" key="3">
    <source>
        <dbReference type="Proteomes" id="UP000694251"/>
    </source>
</evidence>
<accession>A0A8T2A0H8</accession>
<reference evidence="2 3" key="1">
    <citation type="submission" date="2020-12" db="EMBL/GenBank/DDBJ databases">
        <title>Concerted genomic and epigenomic changes stabilize Arabidopsis allopolyploids.</title>
        <authorList>
            <person name="Chen Z."/>
        </authorList>
    </citation>
    <scope>NUCLEOTIDE SEQUENCE [LARGE SCALE GENOMIC DNA]</scope>
    <source>
        <strain evidence="2">As9502</strain>
        <tissue evidence="2">Leaf</tissue>
    </source>
</reference>
<evidence type="ECO:0000256" key="1">
    <source>
        <dbReference type="SAM" id="Phobius"/>
    </source>
</evidence>
<keyword evidence="1" id="KW-0472">Membrane</keyword>
<feature type="transmembrane region" description="Helical" evidence="1">
    <location>
        <begin position="12"/>
        <end position="31"/>
    </location>
</feature>
<name>A0A8T2A0H8_ARASU</name>
<feature type="transmembrane region" description="Helical" evidence="1">
    <location>
        <begin position="43"/>
        <end position="69"/>
    </location>
</feature>
<comment type="caution">
    <text evidence="2">The sequence shown here is derived from an EMBL/GenBank/DDBJ whole genome shotgun (WGS) entry which is preliminary data.</text>
</comment>